<comment type="caution">
    <text evidence="4">The sequence shown here is derived from an EMBL/GenBank/DDBJ whole genome shotgun (WGS) entry which is preliminary data.</text>
</comment>
<dbReference type="Pfam" id="PF00023">
    <property type="entry name" value="Ank"/>
    <property type="match status" value="1"/>
</dbReference>
<feature type="repeat" description="ANK" evidence="3">
    <location>
        <begin position="82"/>
        <end position="114"/>
    </location>
</feature>
<evidence type="ECO:0000256" key="3">
    <source>
        <dbReference type="PROSITE-ProRule" id="PRU00023"/>
    </source>
</evidence>
<dbReference type="Proteomes" id="UP000435138">
    <property type="component" value="Unassembled WGS sequence"/>
</dbReference>
<dbReference type="Gene3D" id="1.25.40.20">
    <property type="entry name" value="Ankyrin repeat-containing domain"/>
    <property type="match status" value="2"/>
</dbReference>
<evidence type="ECO:0000313" key="5">
    <source>
        <dbReference type="Proteomes" id="UP000435138"/>
    </source>
</evidence>
<sequence>MPNCSSSFAPTLHGRSELSLLSTIRAGDLAGARDLILSGVDVNARETDGFTPLMIASGLGQPQMVESLLNAGANVLILEPRMGTTALHKAAQSGNRDVIALLLDSGAFVDQQSPVLGNTALMDAVLHKQEDGVRTLLSYGAKTSIRNHWDQTALDLAENDGLDSIAWLIRDKVSANEAKVLRSDLVLAAKAGDVVEVKWLIAAGVNVDQRMAITGTPDDDYTPLGIASREGHADIVGILKDAGADTRQVVGLMKGTPFHEAAYFGHADVIEILAETDCIGAAQPELDAQGPYNGLTALHDAAWHGHLDAVRSLINARARLDLKSHAGLTPRKLALLYGYDEIASLLAESENFENT</sequence>
<feature type="repeat" description="ANK" evidence="3">
    <location>
        <begin position="48"/>
        <end position="80"/>
    </location>
</feature>
<protein>
    <recommendedName>
        <fullName evidence="6">Ankyrin repeat domain-containing protein</fullName>
    </recommendedName>
</protein>
<reference evidence="4 5" key="1">
    <citation type="submission" date="2019-11" db="EMBL/GenBank/DDBJ databases">
        <title>Genome analysis of Rhizobacterium cereale a novel genus and species isolated from maize roots in North Spain.</title>
        <authorList>
            <person name="Menendez E."/>
            <person name="Flores-Felix J.D."/>
            <person name="Ramirez-Bahena M.-H."/>
            <person name="Igual J.M."/>
            <person name="Garcia-Fraile P."/>
            <person name="Peix A."/>
            <person name="Velazquez E."/>
        </authorList>
    </citation>
    <scope>NUCLEOTIDE SEQUENCE [LARGE SCALE GENOMIC DNA]</scope>
    <source>
        <strain evidence="4 5">RZME27</strain>
    </source>
</reference>
<name>A0A6A8AAP1_9HYPH</name>
<evidence type="ECO:0000256" key="1">
    <source>
        <dbReference type="ARBA" id="ARBA00022737"/>
    </source>
</evidence>
<accession>A0A6A8AAP1</accession>
<gene>
    <name evidence="4" type="ORF">GAO09_07340</name>
</gene>
<keyword evidence="2 3" id="KW-0040">ANK repeat</keyword>
<feature type="repeat" description="ANK" evidence="3">
    <location>
        <begin position="116"/>
        <end position="148"/>
    </location>
</feature>
<dbReference type="InterPro" id="IPR002110">
    <property type="entry name" value="Ankyrin_rpt"/>
</dbReference>
<dbReference type="Pfam" id="PF12796">
    <property type="entry name" value="Ank_2"/>
    <property type="match status" value="3"/>
</dbReference>
<dbReference type="PROSITE" id="PS50088">
    <property type="entry name" value="ANK_REPEAT"/>
    <property type="match status" value="5"/>
</dbReference>
<organism evidence="4 5">
    <name type="scientific">Endobacterium cereale</name>
    <dbReference type="NCBI Taxonomy" id="2663029"/>
    <lineage>
        <taxon>Bacteria</taxon>
        <taxon>Pseudomonadati</taxon>
        <taxon>Pseudomonadota</taxon>
        <taxon>Alphaproteobacteria</taxon>
        <taxon>Hyphomicrobiales</taxon>
        <taxon>Rhizobiaceae</taxon>
        <taxon>Endobacterium</taxon>
    </lineage>
</organism>
<evidence type="ECO:0000313" key="4">
    <source>
        <dbReference type="EMBL" id="MQY45871.1"/>
    </source>
</evidence>
<feature type="repeat" description="ANK" evidence="3">
    <location>
        <begin position="293"/>
        <end position="325"/>
    </location>
</feature>
<dbReference type="SUPFAM" id="SSF48403">
    <property type="entry name" value="Ankyrin repeat"/>
    <property type="match status" value="1"/>
</dbReference>
<dbReference type="InterPro" id="IPR036770">
    <property type="entry name" value="Ankyrin_rpt-contain_sf"/>
</dbReference>
<feature type="repeat" description="ANK" evidence="3">
    <location>
        <begin position="219"/>
        <end position="245"/>
    </location>
</feature>
<dbReference type="SMART" id="SM00248">
    <property type="entry name" value="ANK"/>
    <property type="match status" value="9"/>
</dbReference>
<dbReference type="AlphaFoldDB" id="A0A6A8AAP1"/>
<evidence type="ECO:0008006" key="6">
    <source>
        <dbReference type="Google" id="ProtNLM"/>
    </source>
</evidence>
<dbReference type="PANTHER" id="PTHR24201:SF16">
    <property type="entry name" value="ANKYRIN-1-LIKE-RELATED"/>
    <property type="match status" value="1"/>
</dbReference>
<evidence type="ECO:0000256" key="2">
    <source>
        <dbReference type="ARBA" id="ARBA00023043"/>
    </source>
</evidence>
<dbReference type="EMBL" id="WIXI01000037">
    <property type="protein sequence ID" value="MQY45871.1"/>
    <property type="molecule type" value="Genomic_DNA"/>
</dbReference>
<dbReference type="PROSITE" id="PS50297">
    <property type="entry name" value="ANK_REP_REGION"/>
    <property type="match status" value="4"/>
</dbReference>
<proteinExistence type="predicted"/>
<keyword evidence="1" id="KW-0677">Repeat</keyword>
<dbReference type="InterPro" id="IPR050776">
    <property type="entry name" value="Ank_Repeat/CDKN_Inhibitor"/>
</dbReference>
<keyword evidence="5" id="KW-1185">Reference proteome</keyword>
<dbReference type="PANTHER" id="PTHR24201">
    <property type="entry name" value="ANK_REP_REGION DOMAIN-CONTAINING PROTEIN"/>
    <property type="match status" value="1"/>
</dbReference>